<proteinExistence type="predicted"/>
<dbReference type="EMBL" id="BARS01039243">
    <property type="protein sequence ID" value="GAG16711.1"/>
    <property type="molecule type" value="Genomic_DNA"/>
</dbReference>
<reference evidence="1" key="1">
    <citation type="journal article" date="2014" name="Front. Microbiol.">
        <title>High frequency of phylogenetically diverse reductive dehalogenase-homologous genes in deep subseafloor sedimentary metagenomes.</title>
        <authorList>
            <person name="Kawai M."/>
            <person name="Futagami T."/>
            <person name="Toyoda A."/>
            <person name="Takaki Y."/>
            <person name="Nishi S."/>
            <person name="Hori S."/>
            <person name="Arai W."/>
            <person name="Tsubouchi T."/>
            <person name="Morono Y."/>
            <person name="Uchiyama I."/>
            <person name="Ito T."/>
            <person name="Fujiyama A."/>
            <person name="Inagaki F."/>
            <person name="Takami H."/>
        </authorList>
    </citation>
    <scope>NUCLEOTIDE SEQUENCE</scope>
    <source>
        <strain evidence="1">Expedition CK06-06</strain>
    </source>
</reference>
<dbReference type="Gene3D" id="3.40.630.10">
    <property type="entry name" value="Zn peptidases"/>
    <property type="match status" value="1"/>
</dbReference>
<dbReference type="SUPFAM" id="SSF53187">
    <property type="entry name" value="Zn-dependent exopeptidases"/>
    <property type="match status" value="1"/>
</dbReference>
<comment type="caution">
    <text evidence="1">The sequence shown here is derived from an EMBL/GenBank/DDBJ whole genome shotgun (WGS) entry which is preliminary data.</text>
</comment>
<name>X0WVD7_9ZZZZ</name>
<dbReference type="Gene3D" id="3.50.30.30">
    <property type="match status" value="1"/>
</dbReference>
<organism evidence="1">
    <name type="scientific">marine sediment metagenome</name>
    <dbReference type="NCBI Taxonomy" id="412755"/>
    <lineage>
        <taxon>unclassified sequences</taxon>
        <taxon>metagenomes</taxon>
        <taxon>ecological metagenomes</taxon>
    </lineage>
</organism>
<sequence length="255" mass="27533">RDDLYEHVTYLASDELEGRMTGTQGARKAAEYIAARFKEAGLEPLGDNGTYFQEFPFPAGVEVVPDKNRITIIGSSAGSPTHVLEIEKDYRPLSFTANATAKGEVICIGYGLVIPKESGKGKYDSYKGIDVKGKIVLAFDDVPANLDTDERIRFTHYSSARYKAKQSLKRGATGFLLVIGPNTPGAGSLLPLARTDSDAGIVGASISTSAAQRLLDGADLKLNDLQAMLDDGEIPDHFSKLQLSTHVELTTHLTR</sequence>
<feature type="non-terminal residue" evidence="1">
    <location>
        <position position="255"/>
    </location>
</feature>
<evidence type="ECO:0000313" key="1">
    <source>
        <dbReference type="EMBL" id="GAG16711.1"/>
    </source>
</evidence>
<dbReference type="AlphaFoldDB" id="X0WVD7"/>
<protein>
    <submittedName>
        <fullName evidence="1">Uncharacterized protein</fullName>
    </submittedName>
</protein>
<feature type="non-terminal residue" evidence="1">
    <location>
        <position position="1"/>
    </location>
</feature>
<accession>X0WVD7</accession>
<gene>
    <name evidence="1" type="ORF">S01H1_59946</name>
</gene>
<dbReference type="InterPro" id="IPR046450">
    <property type="entry name" value="PA_dom_sf"/>
</dbReference>
<dbReference type="SUPFAM" id="SSF52025">
    <property type="entry name" value="PA domain"/>
    <property type="match status" value="1"/>
</dbReference>